<dbReference type="Gene3D" id="3.50.50.60">
    <property type="entry name" value="FAD/NAD(P)-binding domain"/>
    <property type="match status" value="1"/>
</dbReference>
<dbReference type="RefSeq" id="WP_330199499.1">
    <property type="nucleotide sequence ID" value="NZ_JAZDRP010000006.1"/>
</dbReference>
<dbReference type="Pfam" id="PF04820">
    <property type="entry name" value="Trp_halogenase"/>
    <property type="match status" value="1"/>
</dbReference>
<dbReference type="EMBL" id="JAZDRP010000006">
    <property type="protein sequence ID" value="MEE2526836.1"/>
    <property type="molecule type" value="Genomic_DNA"/>
</dbReference>
<dbReference type="InterPro" id="IPR036188">
    <property type="entry name" value="FAD/NAD-bd_sf"/>
</dbReference>
<accession>A0ABU7LSF6</accession>
<evidence type="ECO:0000313" key="2">
    <source>
        <dbReference type="Proteomes" id="UP001354971"/>
    </source>
</evidence>
<comment type="caution">
    <text evidence="1">The sequence shown here is derived from an EMBL/GenBank/DDBJ whole genome shotgun (WGS) entry which is preliminary data.</text>
</comment>
<protein>
    <submittedName>
        <fullName evidence="1">Tryptophan halogenase family protein</fullName>
    </submittedName>
</protein>
<dbReference type="SUPFAM" id="SSF51905">
    <property type="entry name" value="FAD/NAD(P)-binding domain"/>
    <property type="match status" value="1"/>
</dbReference>
<keyword evidence="2" id="KW-1185">Reference proteome</keyword>
<dbReference type="InterPro" id="IPR006905">
    <property type="entry name" value="Flavin_halogenase"/>
</dbReference>
<sequence length="515" mass="57149">MPETRPPAIRQIVIVGGGSAGWMTAAALSSLLPADQVGISLVESEQIGTIGVGEATIPDIINFNALLGIPETDFLKATNGTFKLGIRFLNWGGLGEDYIHPFGQHGVDMNGIDFHQFWLRYKADHPGSTIEEFSLSAVAAKSGKFTMPDANPRSVLSQLRYAYHFDATAYAAYLRNYAEQRGVQRIEGRVTEVHQDAQTGNITAIDLDNGQSVAGDLFFDCTGFHGLLIEKTLGVPFRDWSHWLPCDTAQAVACERGDAILPYTVSTAKTAGWQWRIPTQHRTGNGHIYASHLLSDDEAIDSLLKDLDGDVIGSPRKIRFRTGHRAKFWEKNCVAVGLSGGFLEPLESTSLFLIQEGISKFIALFPAADMPSVVRDEYNRQLVKKFEQVRDFIILHYKATTRDDSPFWNYTRTMDIPDSLTDRIELFREAGRVFRYEDELFSKPSWVAVMMGQNIVPKSIDPIVRTVDPAGITRSLQSMKSAMTSAVSNMQTHRAFLETYAWSGKDAERGAGGER</sequence>
<name>A0ABU7LSF6_9PROT</name>
<organism evidence="1 2">
    <name type="scientific">Hyphobacterium lacteum</name>
    <dbReference type="NCBI Taxonomy" id="3116575"/>
    <lineage>
        <taxon>Bacteria</taxon>
        <taxon>Pseudomonadati</taxon>
        <taxon>Pseudomonadota</taxon>
        <taxon>Alphaproteobacteria</taxon>
        <taxon>Maricaulales</taxon>
        <taxon>Maricaulaceae</taxon>
        <taxon>Hyphobacterium</taxon>
    </lineage>
</organism>
<dbReference type="InterPro" id="IPR050816">
    <property type="entry name" value="Flavin-dep_Halogenase_NPB"/>
</dbReference>
<gene>
    <name evidence="1" type="ORF">V0U79_10680</name>
</gene>
<dbReference type="Proteomes" id="UP001354971">
    <property type="component" value="Unassembled WGS sequence"/>
</dbReference>
<proteinExistence type="predicted"/>
<evidence type="ECO:0000313" key="1">
    <source>
        <dbReference type="EMBL" id="MEE2526836.1"/>
    </source>
</evidence>
<dbReference type="PANTHER" id="PTHR43747:SF4">
    <property type="entry name" value="FLAVIN-DEPENDENT TRYPTOPHAN HALOGENASE"/>
    <property type="match status" value="1"/>
</dbReference>
<dbReference type="PANTHER" id="PTHR43747">
    <property type="entry name" value="FAD-BINDING PROTEIN"/>
    <property type="match status" value="1"/>
</dbReference>
<dbReference type="PIRSF" id="PIRSF011396">
    <property type="entry name" value="Trp_halogenase"/>
    <property type="match status" value="1"/>
</dbReference>
<reference evidence="1 2" key="1">
    <citation type="submission" date="2024-01" db="EMBL/GenBank/DDBJ databases">
        <title>Hyphobacterium bacterium isolated from marine sediment.</title>
        <authorList>
            <person name="Zhao S."/>
        </authorList>
    </citation>
    <scope>NUCLEOTIDE SEQUENCE [LARGE SCALE GENOMIC DNA]</scope>
    <source>
        <strain evidence="2">HN65</strain>
    </source>
</reference>
<dbReference type="InterPro" id="IPR033856">
    <property type="entry name" value="Trp_halogen"/>
</dbReference>